<dbReference type="InterPro" id="IPR029063">
    <property type="entry name" value="SAM-dependent_MTases_sf"/>
</dbReference>
<evidence type="ECO:0000259" key="4">
    <source>
        <dbReference type="Pfam" id="PF08241"/>
    </source>
</evidence>
<keyword evidence="2 5" id="KW-0808">Transferase</keyword>
<reference evidence="5 6" key="1">
    <citation type="journal article" date="2019" name="ACS Chem. Biol.">
        <title>Identification and Mobilization of a Cryptic Antibiotic Biosynthesis Gene Locus from a Human-Pathogenic Nocardia Isolate.</title>
        <authorList>
            <person name="Herisse M."/>
            <person name="Ishida K."/>
            <person name="Porter J.L."/>
            <person name="Howden B."/>
            <person name="Hertweck C."/>
            <person name="Stinear T.P."/>
            <person name="Pidot S.J."/>
        </authorList>
    </citation>
    <scope>NUCLEOTIDE SEQUENCE [LARGE SCALE GENOMIC DNA]</scope>
    <source>
        <strain evidence="5 6">AUSMDU00012717</strain>
    </source>
</reference>
<dbReference type="PANTHER" id="PTHR43464:SF19">
    <property type="entry name" value="UBIQUINONE BIOSYNTHESIS O-METHYLTRANSFERASE, MITOCHONDRIAL"/>
    <property type="match status" value="1"/>
</dbReference>
<organism evidence="5 6">
    <name type="scientific">Nocardia arthritidis</name>
    <dbReference type="NCBI Taxonomy" id="228602"/>
    <lineage>
        <taxon>Bacteria</taxon>
        <taxon>Bacillati</taxon>
        <taxon>Actinomycetota</taxon>
        <taxon>Actinomycetes</taxon>
        <taxon>Mycobacteriales</taxon>
        <taxon>Nocardiaceae</taxon>
        <taxon>Nocardia</taxon>
    </lineage>
</organism>
<dbReference type="AlphaFoldDB" id="A0A6G9YAY9"/>
<accession>A0A6G9YAY9</accession>
<keyword evidence="1 5" id="KW-0489">Methyltransferase</keyword>
<evidence type="ECO:0000313" key="5">
    <source>
        <dbReference type="EMBL" id="QIS10328.1"/>
    </source>
</evidence>
<gene>
    <name evidence="5" type="ORF">F5544_12185</name>
</gene>
<dbReference type="KEGG" id="nah:F5544_12185"/>
<keyword evidence="3" id="KW-0949">S-adenosyl-L-methionine</keyword>
<dbReference type="PANTHER" id="PTHR43464">
    <property type="entry name" value="METHYLTRANSFERASE"/>
    <property type="match status" value="1"/>
</dbReference>
<keyword evidence="6" id="KW-1185">Reference proteome</keyword>
<dbReference type="InterPro" id="IPR013216">
    <property type="entry name" value="Methyltransf_11"/>
</dbReference>
<dbReference type="SUPFAM" id="SSF53335">
    <property type="entry name" value="S-adenosyl-L-methionine-dependent methyltransferases"/>
    <property type="match status" value="1"/>
</dbReference>
<name>A0A6G9YAY9_9NOCA</name>
<dbReference type="Gene3D" id="3.40.50.150">
    <property type="entry name" value="Vaccinia Virus protein VP39"/>
    <property type="match status" value="1"/>
</dbReference>
<dbReference type="Pfam" id="PF08241">
    <property type="entry name" value="Methyltransf_11"/>
    <property type="match status" value="1"/>
</dbReference>
<evidence type="ECO:0000256" key="3">
    <source>
        <dbReference type="ARBA" id="ARBA00022691"/>
    </source>
</evidence>
<dbReference type="CDD" id="cd02440">
    <property type="entry name" value="AdoMet_MTases"/>
    <property type="match status" value="1"/>
</dbReference>
<proteinExistence type="predicted"/>
<dbReference type="GO" id="GO:0008757">
    <property type="term" value="F:S-adenosylmethionine-dependent methyltransferase activity"/>
    <property type="evidence" value="ECO:0007669"/>
    <property type="project" value="InterPro"/>
</dbReference>
<dbReference type="Proteomes" id="UP000503540">
    <property type="component" value="Chromosome"/>
</dbReference>
<sequence>MASAGRRPCQDRLMEVPDAQRWNINIHFHDLVVRAVSGAADVLDIGCGEGMLARRLRCEADAVTGIDLDAASIELAKAQSPGGEIDYLRADFLTHPFEPESFDGIVSVATLHHMDPERGLNRIKELLRPGGTAAVIGFARNEFPADLPRVPAAVLAYAWHVVPKKQWRHPSPIVWPPPDTYRTMRKLTERVLPGARFRQHLLPRYSIVWTKPST</sequence>
<evidence type="ECO:0000256" key="2">
    <source>
        <dbReference type="ARBA" id="ARBA00022679"/>
    </source>
</evidence>
<evidence type="ECO:0000313" key="6">
    <source>
        <dbReference type="Proteomes" id="UP000503540"/>
    </source>
</evidence>
<evidence type="ECO:0000256" key="1">
    <source>
        <dbReference type="ARBA" id="ARBA00022603"/>
    </source>
</evidence>
<feature type="domain" description="Methyltransferase type 11" evidence="4">
    <location>
        <begin position="43"/>
        <end position="134"/>
    </location>
</feature>
<protein>
    <submittedName>
        <fullName evidence="5">Methyltransferase domain-containing protein</fullName>
    </submittedName>
</protein>
<dbReference type="GO" id="GO:0032259">
    <property type="term" value="P:methylation"/>
    <property type="evidence" value="ECO:0007669"/>
    <property type="project" value="UniProtKB-KW"/>
</dbReference>
<dbReference type="EMBL" id="CP046172">
    <property type="protein sequence ID" value="QIS10328.1"/>
    <property type="molecule type" value="Genomic_DNA"/>
</dbReference>